<evidence type="ECO:0000313" key="4">
    <source>
        <dbReference type="Proteomes" id="UP000094296"/>
    </source>
</evidence>
<dbReference type="Pfam" id="PF17989">
    <property type="entry name" value="ALP_N"/>
    <property type="match status" value="1"/>
</dbReference>
<keyword evidence="4" id="KW-1185">Reference proteome</keyword>
<dbReference type="Pfam" id="PF21522">
    <property type="entry name" value="MreB-like_C"/>
    <property type="match status" value="1"/>
</dbReference>
<evidence type="ECO:0000259" key="2">
    <source>
        <dbReference type="Pfam" id="PF21522"/>
    </source>
</evidence>
<organism evidence="3 4">
    <name type="scientific">Desulfuribacillus alkaliarsenatis</name>
    <dbReference type="NCBI Taxonomy" id="766136"/>
    <lineage>
        <taxon>Bacteria</taxon>
        <taxon>Bacillati</taxon>
        <taxon>Bacillota</taxon>
        <taxon>Desulfuribacillia</taxon>
        <taxon>Desulfuribacillales</taxon>
        <taxon>Desulfuribacillaceae</taxon>
        <taxon>Desulfuribacillus</taxon>
    </lineage>
</organism>
<accession>A0A1E5G0B8</accession>
<dbReference type="SUPFAM" id="SSF53067">
    <property type="entry name" value="Actin-like ATPase domain"/>
    <property type="match status" value="2"/>
</dbReference>
<evidence type="ECO:0000259" key="1">
    <source>
        <dbReference type="Pfam" id="PF17989"/>
    </source>
</evidence>
<gene>
    <name evidence="3" type="ORF">BHF68_08980</name>
</gene>
<dbReference type="InterPro" id="IPR043129">
    <property type="entry name" value="ATPase_NBD"/>
</dbReference>
<sequence>MRIAIDIGYGFVKAMNENGETLRFPSVVALDRSEKMRTILKSQNEDYSVSIWPAGELENSKKYLVGDAAMVGGSGLRTWEEKAIENTNMQILIATAAALLGNDEDIELAVGLPLTYYRSQKEDVTVLLKKLDVSVIVEGHNRKRVKVSDVYVFPQGAGAYYAACLGIDGDVKNPQLVSSPVGLIDIGYRTTDILVMSKGKKGLMPREDLSGGIDLGMKYAYQIVQNEVEEVVKKSVDLLSVEKAIFWEDSKLLHRGSEIDLAGFEDGAYEELAHQITSKVKIRWGDEIDSLSAVIIAGGGGEVLAPYLRHSFPTMIKMEKAAFANVEGFLAAQALAKKRKDN</sequence>
<feature type="domain" description="Actin-like protein N-terminal" evidence="1">
    <location>
        <begin position="4"/>
        <end position="158"/>
    </location>
</feature>
<comment type="caution">
    <text evidence="3">The sequence shown here is derived from an EMBL/GenBank/DDBJ whole genome shotgun (WGS) entry which is preliminary data.</text>
</comment>
<dbReference type="AlphaFoldDB" id="A0A1E5G0B8"/>
<dbReference type="Gene3D" id="3.30.420.40">
    <property type="match status" value="2"/>
</dbReference>
<dbReference type="InterPro" id="IPR049067">
    <property type="entry name" value="MreB-like_C"/>
</dbReference>
<feature type="domain" description="Actin homologue MreB-like C-terminal" evidence="2">
    <location>
        <begin position="183"/>
        <end position="308"/>
    </location>
</feature>
<name>A0A1E5G0B8_9FIRM</name>
<protein>
    <submittedName>
        <fullName evidence="3">Uncharacterized protein</fullName>
    </submittedName>
</protein>
<dbReference type="Proteomes" id="UP000094296">
    <property type="component" value="Unassembled WGS sequence"/>
</dbReference>
<dbReference type="EMBL" id="MIJE01000032">
    <property type="protein sequence ID" value="OEF96285.1"/>
    <property type="molecule type" value="Genomic_DNA"/>
</dbReference>
<dbReference type="InterPro" id="IPR040607">
    <property type="entry name" value="ALP_N"/>
</dbReference>
<proteinExistence type="predicted"/>
<evidence type="ECO:0000313" key="3">
    <source>
        <dbReference type="EMBL" id="OEF96285.1"/>
    </source>
</evidence>
<dbReference type="OrthoDB" id="5412507at2"/>
<dbReference type="STRING" id="766136.BHF68_08980"/>
<dbReference type="CDD" id="cd24025">
    <property type="entry name" value="ASKHA_NBD_ParM_pCBH-like"/>
    <property type="match status" value="1"/>
</dbReference>
<dbReference type="RefSeq" id="WP_069643791.1">
    <property type="nucleotide sequence ID" value="NZ_MIJE01000032.1"/>
</dbReference>
<reference evidence="3 4" key="1">
    <citation type="submission" date="2016-09" db="EMBL/GenBank/DDBJ databases">
        <title>Draft genome sequence for the type strain of Desulfuribacillus alkaliarsenatis AHT28, an obligately anaerobic, sulfidogenic bacterium isolated from Russian soda lake sediments.</title>
        <authorList>
            <person name="Abin C.A."/>
            <person name="Hollibaugh J.T."/>
        </authorList>
    </citation>
    <scope>NUCLEOTIDE SEQUENCE [LARGE SCALE GENOMIC DNA]</scope>
    <source>
        <strain evidence="3 4">AHT28</strain>
    </source>
</reference>